<dbReference type="RefSeq" id="WP_326298276.1">
    <property type="nucleotide sequence ID" value="NZ_JAYLLH010000023.1"/>
</dbReference>
<dbReference type="Proteomes" id="UP001348149">
    <property type="component" value="Unassembled WGS sequence"/>
</dbReference>
<feature type="transmembrane region" description="Helical" evidence="1">
    <location>
        <begin position="12"/>
        <end position="33"/>
    </location>
</feature>
<reference evidence="3 4" key="1">
    <citation type="submission" date="2024-01" db="EMBL/GenBank/DDBJ databases">
        <title>Mesobacterium rodlantinim sp. nov., isolated from shallow sea hydrothermal systems off Kueishantao Island.</title>
        <authorList>
            <person name="Su Z."/>
            <person name="Tang K."/>
        </authorList>
    </citation>
    <scope>NUCLEOTIDE SEQUENCE [LARGE SCALE GENOMIC DNA]</scope>
    <source>
        <strain evidence="3 4">TK19101</strain>
    </source>
</reference>
<proteinExistence type="predicted"/>
<keyword evidence="1" id="KW-1133">Transmembrane helix</keyword>
<sequence>MNLNLRKWATPLTAATFLITGVTGIVLFFHAGGTLSRVAHEWIGMAVMVVFLFHMALNWRAFTCYVKRPLAAAIMGLGVLATVLTSVPLGGGGSGFDPRIAFGAMQGARLETLADLAGKTPDALRAQLQAGGFDTQNGAQTVTDLSGGDRDRAMQVLAVAFAKAP</sequence>
<accession>A0ABU6HJ42</accession>
<dbReference type="InterPro" id="IPR025517">
    <property type="entry name" value="DUF4405"/>
</dbReference>
<feature type="transmembrane region" description="Helical" evidence="1">
    <location>
        <begin position="69"/>
        <end position="89"/>
    </location>
</feature>
<comment type="caution">
    <text evidence="3">The sequence shown here is derived from an EMBL/GenBank/DDBJ whole genome shotgun (WGS) entry which is preliminary data.</text>
</comment>
<keyword evidence="1" id="KW-0472">Membrane</keyword>
<gene>
    <name evidence="3" type="ORF">VK792_14350</name>
</gene>
<evidence type="ECO:0000256" key="1">
    <source>
        <dbReference type="SAM" id="Phobius"/>
    </source>
</evidence>
<name>A0ABU6HJ42_9RHOB</name>
<dbReference type="EMBL" id="JAYLLH010000023">
    <property type="protein sequence ID" value="MEC3862470.1"/>
    <property type="molecule type" value="Genomic_DNA"/>
</dbReference>
<feature type="transmembrane region" description="Helical" evidence="1">
    <location>
        <begin position="39"/>
        <end position="57"/>
    </location>
</feature>
<evidence type="ECO:0000313" key="4">
    <source>
        <dbReference type="Proteomes" id="UP001348149"/>
    </source>
</evidence>
<dbReference type="Pfam" id="PF14358">
    <property type="entry name" value="DUF4405"/>
    <property type="match status" value="1"/>
</dbReference>
<protein>
    <submittedName>
        <fullName evidence="3">DUF4405 domain-containing protein</fullName>
    </submittedName>
</protein>
<organism evidence="3 4">
    <name type="scientific">Mesobacterium hydrothermale</name>
    <dbReference type="NCBI Taxonomy" id="3111907"/>
    <lineage>
        <taxon>Bacteria</taxon>
        <taxon>Pseudomonadati</taxon>
        <taxon>Pseudomonadota</taxon>
        <taxon>Alphaproteobacteria</taxon>
        <taxon>Rhodobacterales</taxon>
        <taxon>Roseobacteraceae</taxon>
        <taxon>Mesobacterium</taxon>
    </lineage>
</organism>
<feature type="domain" description="Flavinylation-associated cytochrome" evidence="2">
    <location>
        <begin position="8"/>
        <end position="59"/>
    </location>
</feature>
<evidence type="ECO:0000313" key="3">
    <source>
        <dbReference type="EMBL" id="MEC3862470.1"/>
    </source>
</evidence>
<evidence type="ECO:0000259" key="2">
    <source>
        <dbReference type="Pfam" id="PF14358"/>
    </source>
</evidence>
<keyword evidence="1" id="KW-0812">Transmembrane</keyword>
<keyword evidence="4" id="KW-1185">Reference proteome</keyword>